<dbReference type="SUPFAM" id="SSF53756">
    <property type="entry name" value="UDP-Glycosyltransferase/glycogen phosphorylase"/>
    <property type="match status" value="1"/>
</dbReference>
<evidence type="ECO:0000259" key="3">
    <source>
        <dbReference type="Pfam" id="PF00534"/>
    </source>
</evidence>
<feature type="domain" description="Glycosyl transferase family 1" evidence="3">
    <location>
        <begin position="236"/>
        <end position="390"/>
    </location>
</feature>
<evidence type="ECO:0000313" key="5">
    <source>
        <dbReference type="EMBL" id="KFI78235.1"/>
    </source>
</evidence>
<dbReference type="EC" id="2.4.1.57" evidence="5"/>
<dbReference type="Proteomes" id="UP000029082">
    <property type="component" value="Unassembled WGS sequence"/>
</dbReference>
<keyword evidence="2 5" id="KW-0808">Transferase</keyword>
<keyword evidence="1 5" id="KW-0328">Glycosyltransferase</keyword>
<evidence type="ECO:0000256" key="2">
    <source>
        <dbReference type="ARBA" id="ARBA00022679"/>
    </source>
</evidence>
<evidence type="ECO:0000256" key="1">
    <source>
        <dbReference type="ARBA" id="ARBA00022676"/>
    </source>
</evidence>
<gene>
    <name evidence="5" type="ORF">BMON_1499</name>
</gene>
<dbReference type="Gene3D" id="3.40.50.2000">
    <property type="entry name" value="Glycogen Phosphorylase B"/>
    <property type="match status" value="2"/>
</dbReference>
<feature type="domain" description="Glycosyltransferase subfamily 4-like N-terminal" evidence="4">
    <location>
        <begin position="59"/>
        <end position="219"/>
    </location>
</feature>
<evidence type="ECO:0000313" key="6">
    <source>
        <dbReference type="Proteomes" id="UP000029082"/>
    </source>
</evidence>
<dbReference type="STRING" id="1437603.GCA_000771525_01755"/>
<dbReference type="PANTHER" id="PTHR45947:SF3">
    <property type="entry name" value="SULFOQUINOVOSYL TRANSFERASE SQD2"/>
    <property type="match status" value="1"/>
</dbReference>
<dbReference type="InterPro" id="IPR001296">
    <property type="entry name" value="Glyco_trans_1"/>
</dbReference>
<dbReference type="eggNOG" id="COG0438">
    <property type="taxonomic scope" value="Bacteria"/>
</dbReference>
<dbReference type="CDD" id="cd03801">
    <property type="entry name" value="GT4_PimA-like"/>
    <property type="match status" value="1"/>
</dbReference>
<dbReference type="GO" id="GO:1901137">
    <property type="term" value="P:carbohydrate derivative biosynthetic process"/>
    <property type="evidence" value="ECO:0007669"/>
    <property type="project" value="UniProtKB-ARBA"/>
</dbReference>
<protein>
    <submittedName>
        <fullName evidence="5">Phosphatidylinositol alpha-mannosyltransferase</fullName>
        <ecNumber evidence="5">2.4.1.57</ecNumber>
    </submittedName>
</protein>
<sequence>MPRRGPGPHRPHSTDDLARDLVGCHMPESGEYTGTVAAHRAGAALRIGFVFDDTLDTADGVQQHIVTLGRELARLGHHVEYLVGQTRHSPVPHTHSLSTNVMVSFNGNRMRIPVSAKGHELDETLDDGDFDVLDVQAPYSPLLAGRIIARAHPSTGVVATYHIAPTGPLSLGGGVLLGAINHHTHRRIDVVTAVSDVAADYARTTAHAASTVIPNPIDVAGLLSRRHTAGADTVHRLHGDGPHVVFMGRFVARKGAENLLDALRWGEDHDLFPEGLHVTMAGKGPLLEACRSRAAALRTPVRFPGFITEADKPALLGSADIAVFPSISGESFGIVLLEAVASGSHVVLAGDNPGYRSTLLGDENALFPVKGTSRAQALAERIQRTLVDGAWSDAMHERQTALLHRYDVTTVAPQVLYVYERAIAQRRAMDGASGSSGR</sequence>
<dbReference type="InterPro" id="IPR050194">
    <property type="entry name" value="Glycosyltransferase_grp1"/>
</dbReference>
<dbReference type="Pfam" id="PF13439">
    <property type="entry name" value="Glyco_transf_4"/>
    <property type="match status" value="1"/>
</dbReference>
<proteinExistence type="predicted"/>
<dbReference type="InterPro" id="IPR028098">
    <property type="entry name" value="Glyco_trans_4-like_N"/>
</dbReference>
<dbReference type="Pfam" id="PF00534">
    <property type="entry name" value="Glycos_transf_1"/>
    <property type="match status" value="1"/>
</dbReference>
<dbReference type="GO" id="GO:0016758">
    <property type="term" value="F:hexosyltransferase activity"/>
    <property type="evidence" value="ECO:0007669"/>
    <property type="project" value="TreeGrafter"/>
</dbReference>
<dbReference type="EMBL" id="JGZE01000004">
    <property type="protein sequence ID" value="KFI78235.1"/>
    <property type="molecule type" value="Genomic_DNA"/>
</dbReference>
<keyword evidence="6" id="KW-1185">Reference proteome</keyword>
<dbReference type="AlphaFoldDB" id="A0A087C4N5"/>
<evidence type="ECO:0000259" key="4">
    <source>
        <dbReference type="Pfam" id="PF13439"/>
    </source>
</evidence>
<name>A0A087C4N5_9BIFI</name>
<comment type="caution">
    <text evidence="5">The sequence shown here is derived from an EMBL/GenBank/DDBJ whole genome shotgun (WGS) entry which is preliminary data.</text>
</comment>
<accession>A0A087C4N5</accession>
<organism evidence="5 6">
    <name type="scientific">Bifidobacterium mongoliense DSM 21395</name>
    <dbReference type="NCBI Taxonomy" id="1437603"/>
    <lineage>
        <taxon>Bacteria</taxon>
        <taxon>Bacillati</taxon>
        <taxon>Actinomycetota</taxon>
        <taxon>Actinomycetes</taxon>
        <taxon>Bifidobacteriales</taxon>
        <taxon>Bifidobacteriaceae</taxon>
        <taxon>Bifidobacterium</taxon>
    </lineage>
</organism>
<dbReference type="PANTHER" id="PTHR45947">
    <property type="entry name" value="SULFOQUINOVOSYL TRANSFERASE SQD2"/>
    <property type="match status" value="1"/>
</dbReference>
<reference evidence="5 6" key="1">
    <citation type="submission" date="2014-03" db="EMBL/GenBank/DDBJ databases">
        <title>Genomics of Bifidobacteria.</title>
        <authorList>
            <person name="Ventura M."/>
            <person name="Milani C."/>
            <person name="Lugli G.A."/>
        </authorList>
    </citation>
    <scope>NUCLEOTIDE SEQUENCE [LARGE SCALE GENOMIC DNA]</scope>
    <source>
        <strain evidence="5 6">DSM 21395</strain>
    </source>
</reference>